<dbReference type="EMBL" id="LSYV01000021">
    <property type="protein sequence ID" value="KXZ49642.1"/>
    <property type="molecule type" value="Genomic_DNA"/>
</dbReference>
<keyword evidence="4" id="KW-1185">Reference proteome</keyword>
<dbReference type="GO" id="GO:0005737">
    <property type="term" value="C:cytoplasm"/>
    <property type="evidence" value="ECO:0007669"/>
    <property type="project" value="TreeGrafter"/>
</dbReference>
<evidence type="ECO:0000256" key="1">
    <source>
        <dbReference type="ARBA" id="ARBA00022737"/>
    </source>
</evidence>
<dbReference type="Gene3D" id="3.30.710.10">
    <property type="entry name" value="Potassium Channel Kv1.1, Chain A"/>
    <property type="match status" value="1"/>
</dbReference>
<name>A0A150GIK5_GONPE</name>
<protein>
    <recommendedName>
        <fullName evidence="5">BTB domain-containing protein</fullName>
    </recommendedName>
</protein>
<evidence type="ECO:0008006" key="5">
    <source>
        <dbReference type="Google" id="ProtNLM"/>
    </source>
</evidence>
<dbReference type="PANTHER" id="PTHR46231:SF1">
    <property type="entry name" value="ANKYRIN REPEAT AND BTB_POZ DOMAIN-CONTAINING PROTEIN 1"/>
    <property type="match status" value="1"/>
</dbReference>
<accession>A0A150GIK5</accession>
<gene>
    <name evidence="3" type="ORF">GPECTOR_20g499</name>
</gene>
<keyword evidence="2" id="KW-0040">ANK repeat</keyword>
<dbReference type="AlphaFoldDB" id="A0A150GIK5"/>
<dbReference type="Proteomes" id="UP000075714">
    <property type="component" value="Unassembled WGS sequence"/>
</dbReference>
<dbReference type="InterPro" id="IPR011333">
    <property type="entry name" value="SKP1/BTB/POZ_sf"/>
</dbReference>
<evidence type="ECO:0000313" key="3">
    <source>
        <dbReference type="EMBL" id="KXZ49642.1"/>
    </source>
</evidence>
<comment type="caution">
    <text evidence="3">The sequence shown here is derived from an EMBL/GenBank/DDBJ whole genome shotgun (WGS) entry which is preliminary data.</text>
</comment>
<evidence type="ECO:0000256" key="2">
    <source>
        <dbReference type="ARBA" id="ARBA00023043"/>
    </source>
</evidence>
<evidence type="ECO:0000313" key="4">
    <source>
        <dbReference type="Proteomes" id="UP000075714"/>
    </source>
</evidence>
<dbReference type="InterPro" id="IPR044515">
    <property type="entry name" value="ABTB1"/>
</dbReference>
<dbReference type="PANTHER" id="PTHR46231">
    <property type="entry name" value="ANKYRIN REPEAT AND BTB/POZ DOMAIN-CONTAINING PROTEIN 1"/>
    <property type="match status" value="1"/>
</dbReference>
<organism evidence="3 4">
    <name type="scientific">Gonium pectorale</name>
    <name type="common">Green alga</name>
    <dbReference type="NCBI Taxonomy" id="33097"/>
    <lineage>
        <taxon>Eukaryota</taxon>
        <taxon>Viridiplantae</taxon>
        <taxon>Chlorophyta</taxon>
        <taxon>core chlorophytes</taxon>
        <taxon>Chlorophyceae</taxon>
        <taxon>CS clade</taxon>
        <taxon>Chlamydomonadales</taxon>
        <taxon>Volvocaceae</taxon>
        <taxon>Gonium</taxon>
    </lineage>
</organism>
<keyword evidence="1" id="KW-0677">Repeat</keyword>
<reference evidence="4" key="1">
    <citation type="journal article" date="2016" name="Nat. Commun.">
        <title>The Gonium pectorale genome demonstrates co-option of cell cycle regulation during the evolution of multicellularity.</title>
        <authorList>
            <person name="Hanschen E.R."/>
            <person name="Marriage T.N."/>
            <person name="Ferris P.J."/>
            <person name="Hamaji T."/>
            <person name="Toyoda A."/>
            <person name="Fujiyama A."/>
            <person name="Neme R."/>
            <person name="Noguchi H."/>
            <person name="Minakuchi Y."/>
            <person name="Suzuki M."/>
            <person name="Kawai-Toyooka H."/>
            <person name="Smith D.R."/>
            <person name="Sparks H."/>
            <person name="Anderson J."/>
            <person name="Bakaric R."/>
            <person name="Luria V."/>
            <person name="Karger A."/>
            <person name="Kirschner M.W."/>
            <person name="Durand P.M."/>
            <person name="Michod R.E."/>
            <person name="Nozaki H."/>
            <person name="Olson B.J."/>
        </authorList>
    </citation>
    <scope>NUCLEOTIDE SEQUENCE [LARGE SCALE GENOMIC DNA]</scope>
    <source>
        <strain evidence="4">NIES-2863</strain>
    </source>
</reference>
<proteinExistence type="predicted"/>
<dbReference type="GO" id="GO:0000151">
    <property type="term" value="C:ubiquitin ligase complex"/>
    <property type="evidence" value="ECO:0007669"/>
    <property type="project" value="TreeGrafter"/>
</dbReference>
<sequence>MDGTSLEMSHAGCVRSLGTINKYKTQNLNGPAADPNVFGRLLAYSGVLDVPATQLKATLELAARLLMPEVCELLKPRLLVAACTPATITSYLLWAEQRNLTALLPALKAFFLEHCKAVAEAVPEQLDELTARHPALAAELLRTLARAKSRP</sequence>